<dbReference type="KEGG" id="nth:Nther_2777"/>
<gene>
    <name evidence="2" type="ordered locus">Nther_2777</name>
</gene>
<keyword evidence="1" id="KW-0472">Membrane</keyword>
<keyword evidence="3" id="KW-1185">Reference proteome</keyword>
<dbReference type="EMBL" id="CP001034">
    <property type="protein sequence ID" value="ACB86327.1"/>
    <property type="molecule type" value="Genomic_DNA"/>
</dbReference>
<reference evidence="2 3" key="1">
    <citation type="submission" date="2008-04" db="EMBL/GenBank/DDBJ databases">
        <title>Complete sequence of chromosome of Natranaerobius thermophilus JW/NM-WN-LF.</title>
        <authorList>
            <consortium name="US DOE Joint Genome Institute"/>
            <person name="Copeland A."/>
            <person name="Lucas S."/>
            <person name="Lapidus A."/>
            <person name="Glavina del Rio T."/>
            <person name="Dalin E."/>
            <person name="Tice H."/>
            <person name="Bruce D."/>
            <person name="Goodwin L."/>
            <person name="Pitluck S."/>
            <person name="Chertkov O."/>
            <person name="Brettin T."/>
            <person name="Detter J.C."/>
            <person name="Han C."/>
            <person name="Kuske C.R."/>
            <person name="Schmutz J."/>
            <person name="Larimer F."/>
            <person name="Land M."/>
            <person name="Hauser L."/>
            <person name="Kyrpides N."/>
            <person name="Lykidis A."/>
            <person name="Mesbah N.M."/>
            <person name="Wiegel J."/>
        </authorList>
    </citation>
    <scope>NUCLEOTIDE SEQUENCE [LARGE SCALE GENOMIC DNA]</scope>
    <source>
        <strain evidence="3">ATCC BAA-1301 / DSM 18059 / JW/NM-WN-LF</strain>
    </source>
</reference>
<feature type="transmembrane region" description="Helical" evidence="1">
    <location>
        <begin position="6"/>
        <end position="26"/>
    </location>
</feature>
<reference evidence="2 3" key="2">
    <citation type="journal article" date="2011" name="J. Bacteriol.">
        <title>Complete genome sequence of the anaerobic, halophilic alkalithermophile Natranaerobius thermophilus JW/NM-WN-LF.</title>
        <authorList>
            <person name="Zhao B."/>
            <person name="Mesbah N.M."/>
            <person name="Dalin E."/>
            <person name="Goodwin L."/>
            <person name="Nolan M."/>
            <person name="Pitluck S."/>
            <person name="Chertkov O."/>
            <person name="Brettin T.S."/>
            <person name="Han J."/>
            <person name="Larimer F.W."/>
            <person name="Land M.L."/>
            <person name="Hauser L."/>
            <person name="Kyrpides N."/>
            <person name="Wiegel J."/>
        </authorList>
    </citation>
    <scope>NUCLEOTIDE SEQUENCE [LARGE SCALE GENOMIC DNA]</scope>
    <source>
        <strain evidence="3">ATCC BAA-1301 / DSM 18059 / JW/NM-WN-LF</strain>
    </source>
</reference>
<dbReference type="STRING" id="457570.Nther_2777"/>
<evidence type="ECO:0000256" key="1">
    <source>
        <dbReference type="SAM" id="Phobius"/>
    </source>
</evidence>
<dbReference type="HOGENOM" id="CLU_3313175_0_0_9"/>
<protein>
    <submittedName>
        <fullName evidence="2">Uncharacterized protein</fullName>
    </submittedName>
</protein>
<dbReference type="InParanoid" id="B2A2V9"/>
<keyword evidence="1" id="KW-1133">Transmembrane helix</keyword>
<dbReference type="AlphaFoldDB" id="B2A2V9"/>
<organism evidence="2 3">
    <name type="scientific">Natranaerobius thermophilus (strain ATCC BAA-1301 / DSM 18059 / JW/NM-WN-LF)</name>
    <dbReference type="NCBI Taxonomy" id="457570"/>
    <lineage>
        <taxon>Bacteria</taxon>
        <taxon>Bacillati</taxon>
        <taxon>Bacillota</taxon>
        <taxon>Clostridia</taxon>
        <taxon>Natranaerobiales</taxon>
        <taxon>Natranaerobiaceae</taxon>
        <taxon>Natranaerobius</taxon>
    </lineage>
</organism>
<evidence type="ECO:0000313" key="3">
    <source>
        <dbReference type="Proteomes" id="UP000001683"/>
    </source>
</evidence>
<name>B2A2V9_NATTJ</name>
<accession>B2A2V9</accession>
<dbReference type="Proteomes" id="UP000001683">
    <property type="component" value="Chromosome"/>
</dbReference>
<keyword evidence="1" id="KW-0812">Transmembrane</keyword>
<evidence type="ECO:0000313" key="2">
    <source>
        <dbReference type="EMBL" id="ACB86327.1"/>
    </source>
</evidence>
<proteinExistence type="predicted"/>
<sequence length="39" mass="4413">MEELTAGIIGFILRLIVFYNLGKVIVKHAIEDLKKEGKI</sequence>